<evidence type="ECO:0000256" key="1">
    <source>
        <dbReference type="SAM" id="SignalP"/>
    </source>
</evidence>
<dbReference type="Proteomes" id="UP001596997">
    <property type="component" value="Unassembled WGS sequence"/>
</dbReference>
<accession>A0ABW3I1P8</accession>
<dbReference type="EMBL" id="JBHTJM010000008">
    <property type="protein sequence ID" value="MFD0963775.1"/>
    <property type="molecule type" value="Genomic_DNA"/>
</dbReference>
<keyword evidence="3" id="KW-1185">Reference proteome</keyword>
<evidence type="ECO:0008006" key="4">
    <source>
        <dbReference type="Google" id="ProtNLM"/>
    </source>
</evidence>
<name>A0ABW3I1P8_9FLAO</name>
<sequence>MKFILNTIFVFSCIASLNAQTNTIKTTKVKFNDYLKDGVLNTTKVKVVTTKSQSVALNPHQKQELNQDLIHSPKSITKTIYIDNDGDSFYDLKSELFFMQDHSSKKHIHVDDNALFIKKGGVQVTKTDLEEIINGKKMILYYNNKNELVVEYVNTDVSKEENFFFKPLFL</sequence>
<evidence type="ECO:0000313" key="3">
    <source>
        <dbReference type="Proteomes" id="UP001596997"/>
    </source>
</evidence>
<protein>
    <recommendedName>
        <fullName evidence="4">Organic solvent tolerance-like N-terminal domain-containing protein</fullName>
    </recommendedName>
</protein>
<proteinExistence type="predicted"/>
<feature type="chain" id="PRO_5045418632" description="Organic solvent tolerance-like N-terminal domain-containing protein" evidence="1">
    <location>
        <begin position="20"/>
        <end position="170"/>
    </location>
</feature>
<evidence type="ECO:0000313" key="2">
    <source>
        <dbReference type="EMBL" id="MFD0963775.1"/>
    </source>
</evidence>
<organism evidence="2 3">
    <name type="scientific">Pseudofulvibacter geojedonensis</name>
    <dbReference type="NCBI Taxonomy" id="1123758"/>
    <lineage>
        <taxon>Bacteria</taxon>
        <taxon>Pseudomonadati</taxon>
        <taxon>Bacteroidota</taxon>
        <taxon>Flavobacteriia</taxon>
        <taxon>Flavobacteriales</taxon>
        <taxon>Flavobacteriaceae</taxon>
        <taxon>Pseudofulvibacter</taxon>
    </lineage>
</organism>
<feature type="signal peptide" evidence="1">
    <location>
        <begin position="1"/>
        <end position="19"/>
    </location>
</feature>
<gene>
    <name evidence="2" type="ORF">ACFQ1O_07135</name>
</gene>
<dbReference type="RefSeq" id="WP_377714840.1">
    <property type="nucleotide sequence ID" value="NZ_JBHTJM010000008.1"/>
</dbReference>
<reference evidence="3" key="1">
    <citation type="journal article" date="2019" name="Int. J. Syst. Evol. Microbiol.">
        <title>The Global Catalogue of Microorganisms (GCM) 10K type strain sequencing project: providing services to taxonomists for standard genome sequencing and annotation.</title>
        <authorList>
            <consortium name="The Broad Institute Genomics Platform"/>
            <consortium name="The Broad Institute Genome Sequencing Center for Infectious Disease"/>
            <person name="Wu L."/>
            <person name="Ma J."/>
        </authorList>
    </citation>
    <scope>NUCLEOTIDE SEQUENCE [LARGE SCALE GENOMIC DNA]</scope>
    <source>
        <strain evidence="3">CCUG 62114</strain>
    </source>
</reference>
<comment type="caution">
    <text evidence="2">The sequence shown here is derived from an EMBL/GenBank/DDBJ whole genome shotgun (WGS) entry which is preliminary data.</text>
</comment>
<keyword evidence="1" id="KW-0732">Signal</keyword>